<keyword evidence="1" id="KW-0472">Membrane</keyword>
<dbReference type="Proteomes" id="UP000054874">
    <property type="component" value="Unassembled WGS sequence"/>
</dbReference>
<evidence type="ECO:0000256" key="1">
    <source>
        <dbReference type="SAM" id="Phobius"/>
    </source>
</evidence>
<keyword evidence="1" id="KW-1133">Transmembrane helix</keyword>
<protein>
    <recommendedName>
        <fullName evidence="4">Pilin</fullName>
    </recommendedName>
</protein>
<dbReference type="STRING" id="290052.ASU35_15860"/>
<name>A0A0V8QAL9_9FIRM</name>
<keyword evidence="3" id="KW-1185">Reference proteome</keyword>
<proteinExistence type="predicted"/>
<dbReference type="AlphaFoldDB" id="A0A0V8QAL9"/>
<comment type="caution">
    <text evidence="2">The sequence shown here is derived from an EMBL/GenBank/DDBJ whole genome shotgun (WGS) entry which is preliminary data.</text>
</comment>
<organism evidence="2 3">
    <name type="scientific">Acetivibrio ethanolgignens</name>
    <dbReference type="NCBI Taxonomy" id="290052"/>
    <lineage>
        <taxon>Bacteria</taxon>
        <taxon>Bacillati</taxon>
        <taxon>Bacillota</taxon>
        <taxon>Clostridia</taxon>
        <taxon>Eubacteriales</taxon>
        <taxon>Oscillospiraceae</taxon>
        <taxon>Acetivibrio</taxon>
    </lineage>
</organism>
<dbReference type="EMBL" id="LNAM01000211">
    <property type="protein sequence ID" value="KSV57575.1"/>
    <property type="molecule type" value="Genomic_DNA"/>
</dbReference>
<dbReference type="Pfam" id="PF07963">
    <property type="entry name" value="N_methyl"/>
    <property type="match status" value="1"/>
</dbReference>
<dbReference type="RefSeq" id="WP_058354186.1">
    <property type="nucleotide sequence ID" value="NZ_CABMMD010000211.1"/>
</dbReference>
<evidence type="ECO:0000313" key="3">
    <source>
        <dbReference type="Proteomes" id="UP000054874"/>
    </source>
</evidence>
<evidence type="ECO:0008006" key="4">
    <source>
        <dbReference type="Google" id="ProtNLM"/>
    </source>
</evidence>
<evidence type="ECO:0000313" key="2">
    <source>
        <dbReference type="EMBL" id="KSV57575.1"/>
    </source>
</evidence>
<dbReference type="InterPro" id="IPR012902">
    <property type="entry name" value="N_methyl_site"/>
</dbReference>
<dbReference type="Gene3D" id="3.30.700.10">
    <property type="entry name" value="Glycoprotein, Type 4 Pilin"/>
    <property type="match status" value="1"/>
</dbReference>
<dbReference type="NCBIfam" id="TIGR02532">
    <property type="entry name" value="IV_pilin_GFxxxE"/>
    <property type="match status" value="1"/>
</dbReference>
<feature type="transmembrane region" description="Helical" evidence="1">
    <location>
        <begin position="21"/>
        <end position="43"/>
    </location>
</feature>
<reference evidence="2 3" key="1">
    <citation type="submission" date="2015-11" db="EMBL/GenBank/DDBJ databases">
        <title>Butyribacter intestini gen. nov., sp. nov., a butyric acid-producing bacterium of the family Lachnospiraceae isolated from the human faeces.</title>
        <authorList>
            <person name="Zou Y."/>
            <person name="Xue W."/>
            <person name="Luo G."/>
            <person name="Lv M."/>
        </authorList>
    </citation>
    <scope>NUCLEOTIDE SEQUENCE [LARGE SCALE GENOMIC DNA]</scope>
    <source>
        <strain evidence="2 3">ACET-33324</strain>
    </source>
</reference>
<dbReference type="PROSITE" id="PS00409">
    <property type="entry name" value="PROKAR_NTER_METHYL"/>
    <property type="match status" value="1"/>
</dbReference>
<accession>A0A0V8QAL9</accession>
<gene>
    <name evidence="2" type="ORF">ASU35_15860</name>
</gene>
<sequence>MEKEIKKEQKLNNKGFSLVELIIVIAIMAILVGVVGTQVIPYMNSAREAKDEQVISSIATAAVTAVTECAEDWNTEGTYTVKLFGDEPKVKFEKKVQARLKELTYSTLDNLKKDLKSTKGGKVTGIEIKITKENVTVTATDTGLEPVITTIGQ</sequence>
<dbReference type="SUPFAM" id="SSF54523">
    <property type="entry name" value="Pili subunits"/>
    <property type="match status" value="1"/>
</dbReference>
<dbReference type="InterPro" id="IPR045584">
    <property type="entry name" value="Pilin-like"/>
</dbReference>
<keyword evidence="1" id="KW-0812">Transmembrane</keyword>